<feature type="region of interest" description="Disordered" evidence="6">
    <location>
        <begin position="572"/>
        <end position="923"/>
    </location>
</feature>
<dbReference type="Proteomes" id="UP001141327">
    <property type="component" value="Unassembled WGS sequence"/>
</dbReference>
<evidence type="ECO:0000259" key="7">
    <source>
        <dbReference type="PROSITE" id="PS51721"/>
    </source>
</evidence>
<name>A0ABQ8UL22_9EUKA</name>
<feature type="compositionally biased region" description="Basic residues" evidence="6">
    <location>
        <begin position="643"/>
        <end position="659"/>
    </location>
</feature>
<dbReference type="CDD" id="cd01858">
    <property type="entry name" value="NGP_1"/>
    <property type="match status" value="1"/>
</dbReference>
<dbReference type="Gene3D" id="1.10.1580.10">
    <property type="match status" value="1"/>
</dbReference>
<feature type="compositionally biased region" description="Low complexity" evidence="6">
    <location>
        <begin position="718"/>
        <end position="746"/>
    </location>
</feature>
<evidence type="ECO:0000256" key="6">
    <source>
        <dbReference type="SAM" id="MobiDB-lite"/>
    </source>
</evidence>
<feature type="compositionally biased region" description="Low complexity" evidence="6">
    <location>
        <begin position="577"/>
        <end position="587"/>
    </location>
</feature>
<evidence type="ECO:0000313" key="9">
    <source>
        <dbReference type="Proteomes" id="UP001141327"/>
    </source>
</evidence>
<accession>A0ABQ8UL22</accession>
<feature type="region of interest" description="Disordered" evidence="6">
    <location>
        <begin position="1"/>
        <end position="23"/>
    </location>
</feature>
<feature type="compositionally biased region" description="Basic and acidic residues" evidence="6">
    <location>
        <begin position="668"/>
        <end position="683"/>
    </location>
</feature>
<feature type="compositionally biased region" description="Low complexity" evidence="6">
    <location>
        <begin position="496"/>
        <end position="506"/>
    </location>
</feature>
<feature type="compositionally biased region" description="Low complexity" evidence="6">
    <location>
        <begin position="769"/>
        <end position="797"/>
    </location>
</feature>
<gene>
    <name evidence="8" type="ORF">PAPYR_4925</name>
</gene>
<dbReference type="PRINTS" id="PR00326">
    <property type="entry name" value="GTP1OBG"/>
</dbReference>
<feature type="compositionally biased region" description="Basic and acidic residues" evidence="6">
    <location>
        <begin position="13"/>
        <end position="23"/>
    </location>
</feature>
<comment type="caution">
    <text evidence="8">The sequence shown here is derived from an EMBL/GenBank/DDBJ whole genome shotgun (WGS) entry which is preliminary data.</text>
</comment>
<feature type="compositionally biased region" description="Low complexity" evidence="6">
    <location>
        <begin position="812"/>
        <end position="824"/>
    </location>
</feature>
<evidence type="ECO:0000256" key="5">
    <source>
        <dbReference type="RuleBase" id="RU364023"/>
    </source>
</evidence>
<sequence length="923" mass="98985">MSSADNPLRPKPAHVDRARSKQKIEHLNMINQRPKRSPSGKMIYQEFQSKKAECGRRAMIAPDRSHFENSGVIGQEQMQKLRRDFANIQSNPFSVLVKPSRIPLGLIREEPKDKKMHLLSAESFSNTFGPQAHRKRPRINLSFTQKGGLLEGPQADAAAATAAAATAAAETGAGDSLLAGFITAVKSRSGEYSLGADSNVPKEEEKKLHHHSMFEKGQSRRIWGELYKVVDSSDVIAQVLDVRDPRGTRCPQVEEYVKKNCPHKHIILVLNKCDLVPTWATARWVQVLSKEYPTVAFHASINNPFGKGALIQLLRQFVRLHSDKKNISVGFIGYPNVGKSSVINSVMHRKVCKVAPEPGETKVWQYISLMARIYLIDCPGIVQPGPNDTDSDLVLKGVVRVANLLDAAEHIPKLLERAKPEYLRRLYHVDRWTDATDFLSQFARGMGRLLKGGEPDLNTAAKVMLYDWQRGKIPYFELPALLPGMKEDAPAVTVPGVPVPVGAKPTPHAKRESKKDAKKDAQAPAPEAEAEAEGEAKEGAAEEGLEAGTVQVAPQNFDDIRVRGLSRHLLQGADGQVVVEEAAPGAGPEEEEEEDQSENDGVDEEAAREAAPKDLPAPAKEEAEEEEAPKEAAEEEQKPAGRPTKRSRKLEKKAKKTAQKKAAAPAAEPKEDGKPKEEAKEEAPATATAPAPAPAAARGRKTAAATIGKKRAAREEAAPVAAAPEAPAEAAKPAPAKKGSKSPARSTSAAPEEGRKRARRQSPEAPASPVTVAAETQPAAAPETQPAAAPETQPAAAPEKKAKQPKAKKQPKAAAPAPQPAATTPEKKTKKAKAAPAVSPAPAPAPAPATPEKKAKAAKKPAAKSPAAATPEKKQQRRGAKSPKSPAAEQQAAPSPAGRRGGKRKETPEGRKPRAPKAVSEFG</sequence>
<evidence type="ECO:0000256" key="3">
    <source>
        <dbReference type="ARBA" id="ARBA00023134"/>
    </source>
</evidence>
<dbReference type="InterPro" id="IPR006073">
    <property type="entry name" value="GTP-bd"/>
</dbReference>
<dbReference type="EMBL" id="JAPMOS010000022">
    <property type="protein sequence ID" value="KAJ4459127.1"/>
    <property type="molecule type" value="Genomic_DNA"/>
</dbReference>
<feature type="compositionally biased region" description="Low complexity" evidence="6">
    <location>
        <begin position="882"/>
        <end position="897"/>
    </location>
</feature>
<evidence type="ECO:0000256" key="2">
    <source>
        <dbReference type="ARBA" id="ARBA00022741"/>
    </source>
</evidence>
<feature type="compositionally biased region" description="Acidic residues" evidence="6">
    <location>
        <begin position="588"/>
        <end position="604"/>
    </location>
</feature>
<dbReference type="Pfam" id="PF01926">
    <property type="entry name" value="MMR_HSR1"/>
    <property type="match status" value="1"/>
</dbReference>
<dbReference type="SUPFAM" id="SSF52540">
    <property type="entry name" value="P-loop containing nucleoside triphosphate hydrolases"/>
    <property type="match status" value="1"/>
</dbReference>
<feature type="compositionally biased region" description="Basic and acidic residues" evidence="6">
    <location>
        <begin position="629"/>
        <end position="639"/>
    </location>
</feature>
<keyword evidence="4 5" id="KW-0539">Nucleus</keyword>
<dbReference type="PANTHER" id="PTHR11089:SF9">
    <property type="entry name" value="NUCLEOLAR GTP-BINDING PROTEIN 2"/>
    <property type="match status" value="1"/>
</dbReference>
<dbReference type="InterPro" id="IPR012971">
    <property type="entry name" value="NOG2_N_dom"/>
</dbReference>
<reference evidence="8" key="1">
    <citation type="journal article" date="2022" name="bioRxiv">
        <title>Genomics of Preaxostyla Flagellates Illuminates Evolutionary Transitions and the Path Towards Mitochondrial Loss.</title>
        <authorList>
            <person name="Novak L.V.F."/>
            <person name="Treitli S.C."/>
            <person name="Pyrih J."/>
            <person name="Halakuc P."/>
            <person name="Pipaliya S.V."/>
            <person name="Vacek V."/>
            <person name="Brzon O."/>
            <person name="Soukal P."/>
            <person name="Eme L."/>
            <person name="Dacks J.B."/>
            <person name="Karnkowska A."/>
            <person name="Elias M."/>
            <person name="Hampl V."/>
        </authorList>
    </citation>
    <scope>NUCLEOTIDE SEQUENCE</scope>
    <source>
        <strain evidence="8">RCP-MX</strain>
    </source>
</reference>
<feature type="compositionally biased region" description="Basic and acidic residues" evidence="6">
    <location>
        <begin position="509"/>
        <end position="521"/>
    </location>
</feature>
<protein>
    <recommendedName>
        <fullName evidence="5">Nucleolar GTP-binding protein 2</fullName>
    </recommendedName>
</protein>
<dbReference type="InterPro" id="IPR024929">
    <property type="entry name" value="GNL2_CP_dom"/>
</dbReference>
<keyword evidence="3 5" id="KW-0342">GTP-binding</keyword>
<dbReference type="InterPro" id="IPR050755">
    <property type="entry name" value="TRAFAC_YlqF/YawG_RiboMat"/>
</dbReference>
<dbReference type="PANTHER" id="PTHR11089">
    <property type="entry name" value="GTP-BINDING PROTEIN-RELATED"/>
    <property type="match status" value="1"/>
</dbReference>
<feature type="compositionally biased region" description="Pro residues" evidence="6">
    <location>
        <begin position="839"/>
        <end position="849"/>
    </location>
</feature>
<comment type="subcellular location">
    <subcellularLocation>
        <location evidence="1 5">Nucleus</location>
        <location evidence="1 5">Nucleolus</location>
    </subcellularLocation>
</comment>
<organism evidence="8 9">
    <name type="scientific">Paratrimastix pyriformis</name>
    <dbReference type="NCBI Taxonomy" id="342808"/>
    <lineage>
        <taxon>Eukaryota</taxon>
        <taxon>Metamonada</taxon>
        <taxon>Preaxostyla</taxon>
        <taxon>Paratrimastigidae</taxon>
        <taxon>Paratrimastix</taxon>
    </lineage>
</organism>
<dbReference type="Pfam" id="PF08153">
    <property type="entry name" value="NGP1NT"/>
    <property type="match status" value="1"/>
</dbReference>
<dbReference type="Gene3D" id="3.40.50.300">
    <property type="entry name" value="P-loop containing nucleotide triphosphate hydrolases"/>
    <property type="match status" value="1"/>
</dbReference>
<evidence type="ECO:0000256" key="4">
    <source>
        <dbReference type="ARBA" id="ARBA00023242"/>
    </source>
</evidence>
<keyword evidence="9" id="KW-1185">Reference proteome</keyword>
<dbReference type="PROSITE" id="PS51721">
    <property type="entry name" value="G_CP"/>
    <property type="match status" value="1"/>
</dbReference>
<dbReference type="InterPro" id="IPR027417">
    <property type="entry name" value="P-loop_NTPase"/>
</dbReference>
<feature type="compositionally biased region" description="Low complexity" evidence="6">
    <location>
        <begin position="684"/>
        <end position="706"/>
    </location>
</feature>
<keyword evidence="2 5" id="KW-0547">Nucleotide-binding</keyword>
<proteinExistence type="inferred from homology"/>
<feature type="domain" description="CP-type G" evidence="7">
    <location>
        <begin position="223"/>
        <end position="384"/>
    </location>
</feature>
<comment type="function">
    <text evidence="5">GTPase that associates with pre-60S ribosomal subunits in the nucleolus and is required for their nuclear export and maturation.</text>
</comment>
<evidence type="ECO:0000313" key="8">
    <source>
        <dbReference type="EMBL" id="KAJ4459127.1"/>
    </source>
</evidence>
<feature type="region of interest" description="Disordered" evidence="6">
    <location>
        <begin position="496"/>
        <end position="552"/>
    </location>
</feature>
<dbReference type="InterPro" id="IPR030378">
    <property type="entry name" value="G_CP_dom"/>
</dbReference>
<dbReference type="InterPro" id="IPR023179">
    <property type="entry name" value="GTP-bd_ortho_bundle_sf"/>
</dbReference>
<comment type="similarity">
    <text evidence="5">Belongs to the TRAFAC class YlqF/YawG GTPase family. NOG2 subfamily.</text>
</comment>
<evidence type="ECO:0000256" key="1">
    <source>
        <dbReference type="ARBA" id="ARBA00004604"/>
    </source>
</evidence>